<comment type="caution">
    <text evidence="1">The sequence shown here is derived from an EMBL/GenBank/DDBJ whole genome shotgun (WGS) entry which is preliminary data.</text>
</comment>
<name>A0AAX2QN61_9HYPH</name>
<dbReference type="EMBL" id="SMBI01000005">
    <property type="protein sequence ID" value="TCU25303.1"/>
    <property type="molecule type" value="Genomic_DNA"/>
</dbReference>
<dbReference type="Proteomes" id="UP000295021">
    <property type="component" value="Unassembled WGS sequence"/>
</dbReference>
<dbReference type="AlphaFoldDB" id="A0AAX2QN61"/>
<dbReference type="RefSeq" id="WP_132611415.1">
    <property type="nucleotide sequence ID" value="NZ_SMBI01000005.1"/>
</dbReference>
<protein>
    <submittedName>
        <fullName evidence="1">Uncharacterized protein</fullName>
    </submittedName>
</protein>
<proteinExistence type="predicted"/>
<reference evidence="1 2" key="1">
    <citation type="submission" date="2019-03" db="EMBL/GenBank/DDBJ databases">
        <title>Genomic Encyclopedia of Type Strains, Phase IV (KMG-V): Genome sequencing to study the core and pangenomes of soil and plant-associated prokaryotes.</title>
        <authorList>
            <person name="Whitman W."/>
        </authorList>
    </citation>
    <scope>NUCLEOTIDE SEQUENCE [LARGE SCALE GENOMIC DNA]</scope>
    <source>
        <strain evidence="1 2">FB403</strain>
    </source>
</reference>
<gene>
    <name evidence="1" type="ORF">EV131_105417</name>
</gene>
<evidence type="ECO:0000313" key="2">
    <source>
        <dbReference type="Proteomes" id="UP000295021"/>
    </source>
</evidence>
<evidence type="ECO:0000313" key="1">
    <source>
        <dbReference type="EMBL" id="TCU25303.1"/>
    </source>
</evidence>
<organism evidence="1 2">
    <name type="scientific">Rhizobium laguerreae</name>
    <dbReference type="NCBI Taxonomy" id="1076926"/>
    <lineage>
        <taxon>Bacteria</taxon>
        <taxon>Pseudomonadati</taxon>
        <taxon>Pseudomonadota</taxon>
        <taxon>Alphaproteobacteria</taxon>
        <taxon>Hyphomicrobiales</taxon>
        <taxon>Rhizobiaceae</taxon>
        <taxon>Rhizobium/Agrobacterium group</taxon>
        <taxon>Rhizobium</taxon>
    </lineage>
</organism>
<accession>A0AAX2QN61</accession>
<sequence>MSDLLLRPDIDECTTDAERALWLLTASIDCLVRERSFIQLVLRQTGFRIGLEYLDAELEHVRAPRRDDGSTVDLITIAVARGRMDRIACGLKPLNLGA</sequence>